<evidence type="ECO:0000313" key="3">
    <source>
        <dbReference type="Proteomes" id="UP000024635"/>
    </source>
</evidence>
<sequence>MQLVEEADLSTLHRKTRWIAGGYVSTYFYKAFMAVWNGGLKESFKSLHANYPSYSVWTSPRPPAVATWTKFSSPPDASSLRERLQTKEAMSFLRQ</sequence>
<name>A0A016W9W4_9BILA</name>
<keyword evidence="3" id="KW-1185">Reference proteome</keyword>
<evidence type="ECO:0000259" key="1">
    <source>
        <dbReference type="Pfam" id="PF01764"/>
    </source>
</evidence>
<organism evidence="2 3">
    <name type="scientific">Ancylostoma ceylanicum</name>
    <dbReference type="NCBI Taxonomy" id="53326"/>
    <lineage>
        <taxon>Eukaryota</taxon>
        <taxon>Metazoa</taxon>
        <taxon>Ecdysozoa</taxon>
        <taxon>Nematoda</taxon>
        <taxon>Chromadorea</taxon>
        <taxon>Rhabditida</taxon>
        <taxon>Rhabditina</taxon>
        <taxon>Rhabditomorpha</taxon>
        <taxon>Strongyloidea</taxon>
        <taxon>Ancylostomatidae</taxon>
        <taxon>Ancylostomatinae</taxon>
        <taxon>Ancylostoma</taxon>
    </lineage>
</organism>
<dbReference type="Pfam" id="PF01764">
    <property type="entry name" value="Lipase_3"/>
    <property type="match status" value="1"/>
</dbReference>
<comment type="caution">
    <text evidence="2">The sequence shown here is derived from an EMBL/GenBank/DDBJ whole genome shotgun (WGS) entry which is preliminary data.</text>
</comment>
<dbReference type="EMBL" id="JARK01000475">
    <property type="protein sequence ID" value="EYC36614.1"/>
    <property type="molecule type" value="Genomic_DNA"/>
</dbReference>
<reference evidence="3" key="1">
    <citation type="journal article" date="2015" name="Nat. Genet.">
        <title>The genome and transcriptome of the zoonotic hookworm Ancylostoma ceylanicum identify infection-specific gene families.</title>
        <authorList>
            <person name="Schwarz E.M."/>
            <person name="Hu Y."/>
            <person name="Antoshechkin I."/>
            <person name="Miller M.M."/>
            <person name="Sternberg P.W."/>
            <person name="Aroian R.V."/>
        </authorList>
    </citation>
    <scope>NUCLEOTIDE SEQUENCE</scope>
    <source>
        <strain evidence="3">HY135</strain>
    </source>
</reference>
<dbReference type="InterPro" id="IPR002921">
    <property type="entry name" value="Fungal_lipase-type"/>
</dbReference>
<feature type="domain" description="Fungal lipase-type" evidence="1">
    <location>
        <begin position="2"/>
        <end position="57"/>
    </location>
</feature>
<dbReference type="OrthoDB" id="5866690at2759"/>
<proteinExistence type="predicted"/>
<dbReference type="Proteomes" id="UP000024635">
    <property type="component" value="Unassembled WGS sequence"/>
</dbReference>
<dbReference type="AlphaFoldDB" id="A0A016W9W4"/>
<protein>
    <recommendedName>
        <fullName evidence="1">Fungal lipase-type domain-containing protein</fullName>
    </recommendedName>
</protein>
<evidence type="ECO:0000313" key="2">
    <source>
        <dbReference type="EMBL" id="EYC36614.1"/>
    </source>
</evidence>
<accession>A0A016W9W4</accession>
<dbReference type="GO" id="GO:0006629">
    <property type="term" value="P:lipid metabolic process"/>
    <property type="evidence" value="ECO:0007669"/>
    <property type="project" value="InterPro"/>
</dbReference>
<gene>
    <name evidence="2" type="primary">Acey_s0875.g2814</name>
    <name evidence="2" type="ORF">Y032_0875g2814</name>
</gene>